<keyword evidence="1" id="KW-1133">Transmembrane helix</keyword>
<keyword evidence="3" id="KW-1185">Reference proteome</keyword>
<evidence type="ECO:0000313" key="3">
    <source>
        <dbReference type="Proteomes" id="UP001597511"/>
    </source>
</evidence>
<name>A0ABW6A5F8_9BACT</name>
<dbReference type="EMBL" id="JBHUOZ010000003">
    <property type="protein sequence ID" value="MFD2920569.1"/>
    <property type="molecule type" value="Genomic_DNA"/>
</dbReference>
<feature type="transmembrane region" description="Helical" evidence="1">
    <location>
        <begin position="80"/>
        <end position="97"/>
    </location>
</feature>
<evidence type="ECO:0008006" key="4">
    <source>
        <dbReference type="Google" id="ProtNLM"/>
    </source>
</evidence>
<protein>
    <recommendedName>
        <fullName evidence="4">Major facilitator superfamily (MFS) profile domain-containing protein</fullName>
    </recommendedName>
</protein>
<feature type="transmembrane region" description="Helical" evidence="1">
    <location>
        <begin position="103"/>
        <end position="124"/>
    </location>
</feature>
<dbReference type="RefSeq" id="WP_386099175.1">
    <property type="nucleotide sequence ID" value="NZ_JBHUOZ010000003.1"/>
</dbReference>
<sequence>MSQQHKIYLGNTIAILWGGIIAAGLANFSFYFGAMLMFSDEHIPKAQLFISGVILFFGPITSSFIAGYITARTGINKEKLIATLSGIIPLIVLLGGMDLDFGILLTHIHITLSLLLIIPCAWLGGHVYTKYRF</sequence>
<gene>
    <name evidence="2" type="ORF">ACFS6H_12655</name>
</gene>
<comment type="caution">
    <text evidence="2">The sequence shown here is derived from an EMBL/GenBank/DDBJ whole genome shotgun (WGS) entry which is preliminary data.</text>
</comment>
<feature type="transmembrane region" description="Helical" evidence="1">
    <location>
        <begin position="12"/>
        <end position="34"/>
    </location>
</feature>
<feature type="transmembrane region" description="Helical" evidence="1">
    <location>
        <begin position="46"/>
        <end position="68"/>
    </location>
</feature>
<keyword evidence="1" id="KW-0472">Membrane</keyword>
<evidence type="ECO:0000313" key="2">
    <source>
        <dbReference type="EMBL" id="MFD2920569.1"/>
    </source>
</evidence>
<accession>A0ABW6A5F8</accession>
<keyword evidence="1" id="KW-0812">Transmembrane</keyword>
<organism evidence="2 3">
    <name type="scientific">Terrimonas rubra</name>
    <dbReference type="NCBI Taxonomy" id="1035890"/>
    <lineage>
        <taxon>Bacteria</taxon>
        <taxon>Pseudomonadati</taxon>
        <taxon>Bacteroidota</taxon>
        <taxon>Chitinophagia</taxon>
        <taxon>Chitinophagales</taxon>
        <taxon>Chitinophagaceae</taxon>
        <taxon>Terrimonas</taxon>
    </lineage>
</organism>
<dbReference type="Proteomes" id="UP001597511">
    <property type="component" value="Unassembled WGS sequence"/>
</dbReference>
<proteinExistence type="predicted"/>
<evidence type="ECO:0000256" key="1">
    <source>
        <dbReference type="SAM" id="Phobius"/>
    </source>
</evidence>
<reference evidence="3" key="1">
    <citation type="journal article" date="2019" name="Int. J. Syst. Evol. Microbiol.">
        <title>The Global Catalogue of Microorganisms (GCM) 10K type strain sequencing project: providing services to taxonomists for standard genome sequencing and annotation.</title>
        <authorList>
            <consortium name="The Broad Institute Genomics Platform"/>
            <consortium name="The Broad Institute Genome Sequencing Center for Infectious Disease"/>
            <person name="Wu L."/>
            <person name="Ma J."/>
        </authorList>
    </citation>
    <scope>NUCLEOTIDE SEQUENCE [LARGE SCALE GENOMIC DNA]</scope>
    <source>
        <strain evidence="3">KCTC 23299</strain>
    </source>
</reference>